<dbReference type="RefSeq" id="WP_345265926.1">
    <property type="nucleotide sequence ID" value="NZ_BAABIM010000002.1"/>
</dbReference>
<evidence type="ECO:0000313" key="1">
    <source>
        <dbReference type="EMBL" id="GAA4685124.1"/>
    </source>
</evidence>
<reference evidence="2" key="1">
    <citation type="journal article" date="2019" name="Int. J. Syst. Evol. Microbiol.">
        <title>The Global Catalogue of Microorganisms (GCM) 10K type strain sequencing project: providing services to taxonomists for standard genome sequencing and annotation.</title>
        <authorList>
            <consortium name="The Broad Institute Genomics Platform"/>
            <consortium name="The Broad Institute Genome Sequencing Center for Infectious Disease"/>
            <person name="Wu L."/>
            <person name="Ma J."/>
        </authorList>
    </citation>
    <scope>NUCLEOTIDE SEQUENCE [LARGE SCALE GENOMIC DNA]</scope>
    <source>
        <strain evidence="2">JCM 18127</strain>
    </source>
</reference>
<dbReference type="Pfam" id="PF12900">
    <property type="entry name" value="Pyridox_ox_2"/>
    <property type="match status" value="1"/>
</dbReference>
<sequence>MTLIHHAPGGRLVPLAPDECWALLREHGVGRLAWVGGEGLSVTPVNYSVDDSAQVHGGALAVVVRTTAHSTIARECGGRPVALEVDDLDEETRNGWSVLARGQAELRLSAPLPGMDHPPVLPDSWPAGTRPVLLRLEVDLLTGRRLEA</sequence>
<keyword evidence="2" id="KW-1185">Reference proteome</keyword>
<dbReference type="InterPro" id="IPR012349">
    <property type="entry name" value="Split_barrel_FMN-bd"/>
</dbReference>
<protein>
    <recommendedName>
        <fullName evidence="3">Pyridoxamine 5'-phosphate oxidase family protein</fullName>
    </recommendedName>
</protein>
<name>A0ABP8WAV9_9ACTN</name>
<dbReference type="Proteomes" id="UP001500621">
    <property type="component" value="Unassembled WGS sequence"/>
</dbReference>
<organism evidence="1 2">
    <name type="scientific">Nocardioides nanhaiensis</name>
    <dbReference type="NCBI Taxonomy" id="1476871"/>
    <lineage>
        <taxon>Bacteria</taxon>
        <taxon>Bacillati</taxon>
        <taxon>Actinomycetota</taxon>
        <taxon>Actinomycetes</taxon>
        <taxon>Propionibacteriales</taxon>
        <taxon>Nocardioidaceae</taxon>
        <taxon>Nocardioides</taxon>
    </lineage>
</organism>
<evidence type="ECO:0008006" key="3">
    <source>
        <dbReference type="Google" id="ProtNLM"/>
    </source>
</evidence>
<comment type="caution">
    <text evidence="1">The sequence shown here is derived from an EMBL/GenBank/DDBJ whole genome shotgun (WGS) entry which is preliminary data.</text>
</comment>
<accession>A0ABP8WAV9</accession>
<proteinExistence type="predicted"/>
<gene>
    <name evidence="1" type="ORF">GCM10023226_23260</name>
</gene>
<dbReference type="InterPro" id="IPR024747">
    <property type="entry name" value="Pyridox_Oxase-rel"/>
</dbReference>
<dbReference type="EMBL" id="BAABIM010000002">
    <property type="protein sequence ID" value="GAA4685124.1"/>
    <property type="molecule type" value="Genomic_DNA"/>
</dbReference>
<dbReference type="SUPFAM" id="SSF50475">
    <property type="entry name" value="FMN-binding split barrel"/>
    <property type="match status" value="1"/>
</dbReference>
<evidence type="ECO:0000313" key="2">
    <source>
        <dbReference type="Proteomes" id="UP001500621"/>
    </source>
</evidence>
<dbReference type="Gene3D" id="2.30.110.10">
    <property type="entry name" value="Electron Transport, Fmn-binding Protein, Chain A"/>
    <property type="match status" value="1"/>
</dbReference>